<dbReference type="Proteomes" id="UP000553209">
    <property type="component" value="Unassembled WGS sequence"/>
</dbReference>
<proteinExistence type="predicted"/>
<reference evidence="2 3" key="1">
    <citation type="submission" date="2020-04" db="EMBL/GenBank/DDBJ databases">
        <title>MicrobeNet Type strains.</title>
        <authorList>
            <person name="Nicholson A.C."/>
        </authorList>
    </citation>
    <scope>NUCLEOTIDE SEQUENCE [LARGE SCALE GENOMIC DNA]</scope>
    <source>
        <strain evidence="2 3">ATCC 23612</strain>
    </source>
</reference>
<gene>
    <name evidence="2" type="ORF">HGB44_09735</name>
</gene>
<feature type="region of interest" description="Disordered" evidence="1">
    <location>
        <begin position="1"/>
        <end position="60"/>
    </location>
</feature>
<keyword evidence="3" id="KW-1185">Reference proteome</keyword>
<organism evidence="2 3">
    <name type="scientific">Nocardiopsis alborubida</name>
    <dbReference type="NCBI Taxonomy" id="146802"/>
    <lineage>
        <taxon>Bacteria</taxon>
        <taxon>Bacillati</taxon>
        <taxon>Actinomycetota</taxon>
        <taxon>Actinomycetes</taxon>
        <taxon>Streptosporangiales</taxon>
        <taxon>Nocardiopsidaceae</taxon>
        <taxon>Nocardiopsis</taxon>
    </lineage>
</organism>
<dbReference type="EMBL" id="JAAXPG010000007">
    <property type="protein sequence ID" value="NKY97935.1"/>
    <property type="molecule type" value="Genomic_DNA"/>
</dbReference>
<dbReference type="RefSeq" id="WP_061079811.1">
    <property type="nucleotide sequence ID" value="NZ_JAAXPG010000007.1"/>
</dbReference>
<sequence length="60" mass="6762">MRADSLRLDLTAAPSAGVRPKALPPFAPPQPQPRRRYRDERPKPRSVRRARPLPKPGGVR</sequence>
<protein>
    <submittedName>
        <fullName evidence="2">Uncharacterized protein</fullName>
    </submittedName>
</protein>
<evidence type="ECO:0000313" key="3">
    <source>
        <dbReference type="Proteomes" id="UP000553209"/>
    </source>
</evidence>
<feature type="compositionally biased region" description="Pro residues" evidence="1">
    <location>
        <begin position="22"/>
        <end position="32"/>
    </location>
</feature>
<comment type="caution">
    <text evidence="2">The sequence shown here is derived from an EMBL/GenBank/DDBJ whole genome shotgun (WGS) entry which is preliminary data.</text>
</comment>
<evidence type="ECO:0000256" key="1">
    <source>
        <dbReference type="SAM" id="MobiDB-lite"/>
    </source>
</evidence>
<evidence type="ECO:0000313" key="2">
    <source>
        <dbReference type="EMBL" id="NKY97935.1"/>
    </source>
</evidence>
<accession>A0A7X6ME50</accession>
<dbReference type="AlphaFoldDB" id="A0A7X6ME50"/>
<name>A0A7X6ME50_9ACTN</name>